<proteinExistence type="predicted"/>
<name>A0A839FCE9_9GAMM</name>
<evidence type="ECO:0000313" key="1">
    <source>
        <dbReference type="EMBL" id="MBA8889744.1"/>
    </source>
</evidence>
<accession>A0A839FCE9</accession>
<comment type="caution">
    <text evidence="1">The sequence shown here is derived from an EMBL/GenBank/DDBJ whole genome shotgun (WGS) entry which is preliminary data.</text>
</comment>
<reference evidence="1 2" key="1">
    <citation type="submission" date="2020-07" db="EMBL/GenBank/DDBJ databases">
        <title>Genomic Encyclopedia of Type Strains, Phase IV (KMG-V): Genome sequencing to study the core and pangenomes of soil and plant-associated prokaryotes.</title>
        <authorList>
            <person name="Whitman W."/>
        </authorList>
    </citation>
    <scope>NUCLEOTIDE SEQUENCE [LARGE SCALE GENOMIC DNA]</scope>
    <source>
        <strain evidence="1 2">RH2WT43</strain>
    </source>
</reference>
<keyword evidence="2" id="KW-1185">Reference proteome</keyword>
<dbReference type="Proteomes" id="UP000550401">
    <property type="component" value="Unassembled WGS sequence"/>
</dbReference>
<dbReference type="RefSeq" id="WP_182532784.1">
    <property type="nucleotide sequence ID" value="NZ_JACGXL010000008.1"/>
</dbReference>
<protein>
    <submittedName>
        <fullName evidence="1">Uncharacterized protein</fullName>
    </submittedName>
</protein>
<evidence type="ECO:0000313" key="2">
    <source>
        <dbReference type="Proteomes" id="UP000550401"/>
    </source>
</evidence>
<sequence length="68" mass="7401">MDRVDAPPAAPIGIRCLACGSDDLDASAHPRGDEPVRCRACDAWHTYLELEIAAVEAIRRERARRSGA</sequence>
<dbReference type="AlphaFoldDB" id="A0A839FCE9"/>
<organism evidence="1 2">
    <name type="scientific">Dokdonella fugitiva</name>
    <dbReference type="NCBI Taxonomy" id="328517"/>
    <lineage>
        <taxon>Bacteria</taxon>
        <taxon>Pseudomonadati</taxon>
        <taxon>Pseudomonadota</taxon>
        <taxon>Gammaproteobacteria</taxon>
        <taxon>Lysobacterales</taxon>
        <taxon>Rhodanobacteraceae</taxon>
        <taxon>Dokdonella</taxon>
    </lineage>
</organism>
<gene>
    <name evidence="1" type="ORF">FHW12_003991</name>
</gene>
<dbReference type="EMBL" id="JACGXL010000008">
    <property type="protein sequence ID" value="MBA8889744.1"/>
    <property type="molecule type" value="Genomic_DNA"/>
</dbReference>